<reference evidence="3" key="1">
    <citation type="submission" date="2016-06" db="EMBL/GenBank/DDBJ databases">
        <title>Parallel loss of symbiosis genes in relatives of nitrogen-fixing non-legume Parasponia.</title>
        <authorList>
            <person name="Van Velzen R."/>
            <person name="Holmer R."/>
            <person name="Bu F."/>
            <person name="Rutten L."/>
            <person name="Van Zeijl A."/>
            <person name="Liu W."/>
            <person name="Santuari L."/>
            <person name="Cao Q."/>
            <person name="Sharma T."/>
            <person name="Shen D."/>
            <person name="Roswanjaya Y."/>
            <person name="Wardhani T."/>
            <person name="Kalhor M.S."/>
            <person name="Jansen J."/>
            <person name="Van den Hoogen J."/>
            <person name="Gungor B."/>
            <person name="Hartog M."/>
            <person name="Hontelez J."/>
            <person name="Verver J."/>
            <person name="Yang W.-C."/>
            <person name="Schijlen E."/>
            <person name="Repin R."/>
            <person name="Schilthuizen M."/>
            <person name="Schranz E."/>
            <person name="Heidstra R."/>
            <person name="Miyata K."/>
            <person name="Fedorova E."/>
            <person name="Kohlen W."/>
            <person name="Bisseling T."/>
            <person name="Smit S."/>
            <person name="Geurts R."/>
        </authorList>
    </citation>
    <scope>NUCLEOTIDE SEQUENCE [LARGE SCALE GENOMIC DNA]</scope>
    <source>
        <strain evidence="3">cv. RG33-2</strain>
    </source>
</reference>
<proteinExistence type="predicted"/>
<evidence type="ECO:0000313" key="1">
    <source>
        <dbReference type="EMBL" id="PON56807.1"/>
    </source>
</evidence>
<evidence type="ECO:0000313" key="3">
    <source>
        <dbReference type="Proteomes" id="UP000237000"/>
    </source>
</evidence>
<name>A0A2P5E8E6_TREOI</name>
<sequence length="123" mass="13994">MYPYTLFYNKVEAIAYYRNQVIKTLSFAPMHVNPKSTAVVTASFVGKTEMLLAPNEVSLIQKNVNDGSRFYDIDLKLQMVCYPQWAESGFAFIMYQLMCNLKVPLSLNGTNANAFKSTACYYN</sequence>
<organism evidence="2 3">
    <name type="scientific">Trema orientale</name>
    <name type="common">Charcoal tree</name>
    <name type="synonym">Celtis orientalis</name>
    <dbReference type="NCBI Taxonomy" id="63057"/>
    <lineage>
        <taxon>Eukaryota</taxon>
        <taxon>Viridiplantae</taxon>
        <taxon>Streptophyta</taxon>
        <taxon>Embryophyta</taxon>
        <taxon>Tracheophyta</taxon>
        <taxon>Spermatophyta</taxon>
        <taxon>Magnoliopsida</taxon>
        <taxon>eudicotyledons</taxon>
        <taxon>Gunneridae</taxon>
        <taxon>Pentapetalae</taxon>
        <taxon>rosids</taxon>
        <taxon>fabids</taxon>
        <taxon>Rosales</taxon>
        <taxon>Cannabaceae</taxon>
        <taxon>Trema</taxon>
    </lineage>
</organism>
<dbReference type="OrthoDB" id="1159001at2759"/>
<keyword evidence="3" id="KW-1185">Reference proteome</keyword>
<reference evidence="2" key="2">
    <citation type="submission" date="2016-06" db="EMBL/GenBank/DDBJ databases">
        <title>Parasponia and Trema comparative genomics to provide insight in an evolutionary trajectory towards rhizobium symbiosis.</title>
        <authorList>
            <person name="Van Velzen R."/>
            <person name="Holmer R."/>
            <person name="Geurts R."/>
            <person name="Smit S."/>
        </authorList>
    </citation>
    <scope>NUCLEOTIDE SEQUENCE [LARGE SCALE GENOMIC DNA]</scope>
    <source>
        <strain evidence="2">RG33-2</strain>
        <tissue evidence="2">Leaves</tissue>
    </source>
</reference>
<dbReference type="AlphaFoldDB" id="A0A2P5E8E6"/>
<evidence type="ECO:0000313" key="2">
    <source>
        <dbReference type="EMBL" id="PON81819.1"/>
    </source>
</evidence>
<accession>A0A2P5E8E6</accession>
<comment type="caution">
    <text evidence="2">The sequence shown here is derived from an EMBL/GenBank/DDBJ whole genome shotgun (WGS) entry which is preliminary data.</text>
</comment>
<dbReference type="EMBL" id="JXTC01000207">
    <property type="protein sequence ID" value="PON81819.1"/>
    <property type="molecule type" value="Genomic_DNA"/>
</dbReference>
<protein>
    <submittedName>
        <fullName evidence="2">Uncharacterized protein</fullName>
    </submittedName>
</protein>
<dbReference type="Proteomes" id="UP000237000">
    <property type="component" value="Unassembled WGS sequence"/>
</dbReference>
<dbReference type="InParanoid" id="A0A2P5E8E6"/>
<dbReference type="EMBL" id="JXTC01000405">
    <property type="protein sequence ID" value="PON56807.1"/>
    <property type="molecule type" value="Genomic_DNA"/>
</dbReference>
<gene>
    <name evidence="2" type="ORF">TorRG33x02_223350</name>
    <name evidence="1" type="ORF">TorRG33x02_295680</name>
</gene>